<protein>
    <submittedName>
        <fullName evidence="1">Uncharacterized protein</fullName>
    </submittedName>
</protein>
<gene>
    <name evidence="1" type="ORF">QAD02_013892</name>
</gene>
<dbReference type="Proteomes" id="UP001239111">
    <property type="component" value="Chromosome 2"/>
</dbReference>
<evidence type="ECO:0000313" key="2">
    <source>
        <dbReference type="Proteomes" id="UP001239111"/>
    </source>
</evidence>
<comment type="caution">
    <text evidence="1">The sequence shown here is derived from an EMBL/GenBank/DDBJ whole genome shotgun (WGS) entry which is preliminary data.</text>
</comment>
<reference evidence="1" key="1">
    <citation type="submission" date="2023-04" db="EMBL/GenBank/DDBJ databases">
        <title>A chromosome-level genome assembly of the parasitoid wasp Eretmocerus hayati.</title>
        <authorList>
            <person name="Zhong Y."/>
            <person name="Liu S."/>
            <person name="Liu Y."/>
        </authorList>
    </citation>
    <scope>NUCLEOTIDE SEQUENCE</scope>
    <source>
        <strain evidence="1">ZJU_SS_LIU_2023</strain>
    </source>
</reference>
<organism evidence="1 2">
    <name type="scientific">Eretmocerus hayati</name>
    <dbReference type="NCBI Taxonomy" id="131215"/>
    <lineage>
        <taxon>Eukaryota</taxon>
        <taxon>Metazoa</taxon>
        <taxon>Ecdysozoa</taxon>
        <taxon>Arthropoda</taxon>
        <taxon>Hexapoda</taxon>
        <taxon>Insecta</taxon>
        <taxon>Pterygota</taxon>
        <taxon>Neoptera</taxon>
        <taxon>Endopterygota</taxon>
        <taxon>Hymenoptera</taxon>
        <taxon>Apocrita</taxon>
        <taxon>Proctotrupomorpha</taxon>
        <taxon>Chalcidoidea</taxon>
        <taxon>Aphelinidae</taxon>
        <taxon>Aphelininae</taxon>
        <taxon>Eretmocerus</taxon>
    </lineage>
</organism>
<evidence type="ECO:0000313" key="1">
    <source>
        <dbReference type="EMBL" id="KAJ8678105.1"/>
    </source>
</evidence>
<keyword evidence="2" id="KW-1185">Reference proteome</keyword>
<sequence>MKKDDELSEKEWIARWGERGKEDKKRDEKQVELEERLERIETLIEGKGEGIVKDVESNKRAKERESCKEKEMTELKRRMEEGERRDERENIIVSGLKLDDEDLKENRGNCIDENLNIEVNITKAWKVEGSNWK</sequence>
<name>A0ACC2P8K1_9HYME</name>
<dbReference type="EMBL" id="CM056742">
    <property type="protein sequence ID" value="KAJ8678105.1"/>
    <property type="molecule type" value="Genomic_DNA"/>
</dbReference>
<proteinExistence type="predicted"/>
<accession>A0ACC2P8K1</accession>